<dbReference type="Gene3D" id="1.20.1410.10">
    <property type="entry name" value="I/LWEQ domain"/>
    <property type="match status" value="1"/>
</dbReference>
<evidence type="ECO:0000313" key="10">
    <source>
        <dbReference type="EMBL" id="KCW46839.1"/>
    </source>
</evidence>
<comment type="similarity">
    <text evidence="3">Belongs to the CCNDBP1 family.</text>
</comment>
<dbReference type="STRING" id="71139.A0A058ZZD7"/>
<protein>
    <submittedName>
        <fullName evidence="10">Uncharacterized protein</fullName>
    </submittedName>
</protein>
<evidence type="ECO:0000256" key="3">
    <source>
        <dbReference type="ARBA" id="ARBA00008940"/>
    </source>
</evidence>
<evidence type="ECO:0000256" key="6">
    <source>
        <dbReference type="ARBA" id="ARBA00023306"/>
    </source>
</evidence>
<dbReference type="InParanoid" id="A0A058ZZD7"/>
<evidence type="ECO:0000256" key="4">
    <source>
        <dbReference type="ARBA" id="ARBA00022490"/>
    </source>
</evidence>
<dbReference type="AlphaFoldDB" id="A0A058ZZD7"/>
<dbReference type="OMA" id="QATTVGM"/>
<proteinExistence type="inferred from homology"/>
<dbReference type="Gene3D" id="1.20.1420.10">
    <property type="entry name" value="Talin, central domain"/>
    <property type="match status" value="1"/>
</dbReference>
<dbReference type="FunCoup" id="A0A058ZZD7">
    <property type="interactions" value="773"/>
</dbReference>
<sequence>MGGAGGEHEHLARVLNTHLDNIHDTFQVLSQKPSGSLERVSWEEVVKLGDQVSKQATVVGMLWMGQKPQAKAMEESMTTYFNALQGFLLLSHGSMVGAGLTLSSNIHEAVKKVVDCSFKLLSTSVHSYGSSNGEEQAASIPVLVGTVWEACSALKKAPATNITAIGRAMSQVAVTMKDVICEMKELKPACLDPSNETSDVSSIKEEGETQVDDNSSEGDIGNDLSPEEMKVANAAIVVVSDTLTVIKELIRVITSLLKMENSDDSGAFVDSLEKLLKLCQGIGVQIDELGACLYPPQEVSAMMVASGKMLTHLNDLQVEVENIKGTSEGFVRACDGIRNSLKQFESDLSCHRSDDLESLLQSSTLSD</sequence>
<dbReference type="InterPro" id="IPR049317">
    <property type="entry name" value="GCIP-like_N"/>
</dbReference>
<dbReference type="GO" id="GO:0005737">
    <property type="term" value="C:cytoplasm"/>
    <property type="evidence" value="ECO:0007669"/>
    <property type="project" value="UniProtKB-SubCell"/>
</dbReference>
<keyword evidence="5" id="KW-0539">Nucleus</keyword>
<dbReference type="KEGG" id="egr:104424654"/>
<name>A0A058ZZD7_EUCGR</name>
<dbReference type="InterPro" id="IPR049318">
    <property type="entry name" value="GCIP_C"/>
</dbReference>
<evidence type="ECO:0000256" key="7">
    <source>
        <dbReference type="SAM" id="MobiDB-lite"/>
    </source>
</evidence>
<dbReference type="Gramene" id="KCW46839">
    <property type="protein sequence ID" value="KCW46839"/>
    <property type="gene ID" value="EUGRSUZ_K00649"/>
</dbReference>
<reference evidence="10" key="1">
    <citation type="submission" date="2013-07" db="EMBL/GenBank/DDBJ databases">
        <title>The genome of Eucalyptus grandis.</title>
        <authorList>
            <person name="Schmutz J."/>
            <person name="Hayes R."/>
            <person name="Myburg A."/>
            <person name="Tuskan G."/>
            <person name="Grattapaglia D."/>
            <person name="Rokhsar D.S."/>
        </authorList>
    </citation>
    <scope>NUCLEOTIDE SEQUENCE</scope>
    <source>
        <tissue evidence="10">Leaf extractions</tissue>
    </source>
</reference>
<keyword evidence="4" id="KW-0963">Cytoplasm</keyword>
<dbReference type="Pfam" id="PF20936">
    <property type="entry name" value="GCIP_C"/>
    <property type="match status" value="1"/>
</dbReference>
<dbReference type="PANTHER" id="PTHR15492:SF1">
    <property type="entry name" value="CYCLIN-D1-BINDING PROTEIN 1"/>
    <property type="match status" value="1"/>
</dbReference>
<gene>
    <name evidence="10" type="ORF">EUGRSUZ_K00649</name>
</gene>
<feature type="domain" description="Cyclin-D1-binding protein 1-like N-terminal" evidence="8">
    <location>
        <begin position="44"/>
        <end position="188"/>
    </location>
</feature>
<comment type="subcellular location">
    <subcellularLocation>
        <location evidence="2">Cytoplasm</location>
    </subcellularLocation>
    <subcellularLocation>
        <location evidence="1">Nucleus</location>
    </subcellularLocation>
</comment>
<evidence type="ECO:0000259" key="8">
    <source>
        <dbReference type="Pfam" id="PF13324"/>
    </source>
</evidence>
<organism evidence="10">
    <name type="scientific">Eucalyptus grandis</name>
    <name type="common">Flooded gum</name>
    <dbReference type="NCBI Taxonomy" id="71139"/>
    <lineage>
        <taxon>Eukaryota</taxon>
        <taxon>Viridiplantae</taxon>
        <taxon>Streptophyta</taxon>
        <taxon>Embryophyta</taxon>
        <taxon>Tracheophyta</taxon>
        <taxon>Spermatophyta</taxon>
        <taxon>Magnoliopsida</taxon>
        <taxon>eudicotyledons</taxon>
        <taxon>Gunneridae</taxon>
        <taxon>Pentapetalae</taxon>
        <taxon>rosids</taxon>
        <taxon>malvids</taxon>
        <taxon>Myrtales</taxon>
        <taxon>Myrtaceae</taxon>
        <taxon>Myrtoideae</taxon>
        <taxon>Eucalypteae</taxon>
        <taxon>Eucalyptus</taxon>
    </lineage>
</organism>
<evidence type="ECO:0000256" key="2">
    <source>
        <dbReference type="ARBA" id="ARBA00004496"/>
    </source>
</evidence>
<dbReference type="GO" id="GO:0005634">
    <property type="term" value="C:nucleus"/>
    <property type="evidence" value="ECO:0000318"/>
    <property type="project" value="GO_Central"/>
</dbReference>
<feature type="region of interest" description="Disordered" evidence="7">
    <location>
        <begin position="192"/>
        <end position="220"/>
    </location>
</feature>
<keyword evidence="6" id="KW-0131">Cell cycle</keyword>
<evidence type="ECO:0000256" key="1">
    <source>
        <dbReference type="ARBA" id="ARBA00004123"/>
    </source>
</evidence>
<evidence type="ECO:0000259" key="9">
    <source>
        <dbReference type="Pfam" id="PF20936"/>
    </source>
</evidence>
<evidence type="ECO:0000256" key="5">
    <source>
        <dbReference type="ARBA" id="ARBA00023242"/>
    </source>
</evidence>
<dbReference type="Pfam" id="PF13324">
    <property type="entry name" value="GCIP_N"/>
    <property type="match status" value="1"/>
</dbReference>
<dbReference type="eggNOG" id="ENOG502SGCW">
    <property type="taxonomic scope" value="Eukaryota"/>
</dbReference>
<dbReference type="EMBL" id="KK198763">
    <property type="protein sequence ID" value="KCW46839.1"/>
    <property type="molecule type" value="Genomic_DNA"/>
</dbReference>
<dbReference type="PANTHER" id="PTHR15492">
    <property type="entry name" value="CYCLIN D1-BINDING PROTEIN 1"/>
    <property type="match status" value="1"/>
</dbReference>
<accession>A0A058ZZD7</accession>
<dbReference type="OrthoDB" id="41588at2759"/>
<feature type="domain" description="Cyclin-D1-binding protein 1-like C-terminal" evidence="9">
    <location>
        <begin position="214"/>
        <end position="316"/>
    </location>
</feature>
<dbReference type="InterPro" id="IPR026907">
    <property type="entry name" value="GCIP-like"/>
</dbReference>